<comment type="caution">
    <text evidence="1">The sequence shown here is derived from an EMBL/GenBank/DDBJ whole genome shotgun (WGS) entry which is preliminary data.</text>
</comment>
<protein>
    <submittedName>
        <fullName evidence="1">TIGR03087 family PEP-CTERM/XrtA system glycosyltransferase</fullName>
    </submittedName>
</protein>
<gene>
    <name evidence="1" type="ORF">FHP08_07795</name>
</gene>
<proteinExistence type="predicted"/>
<dbReference type="OrthoDB" id="9807209at2"/>
<reference evidence="1 2" key="1">
    <citation type="submission" date="2019-06" db="EMBL/GenBank/DDBJ databases">
        <title>Quisquiliibacterium sp. nov., isolated from a maize field.</title>
        <authorList>
            <person name="Lin S.-Y."/>
            <person name="Tsai C.-F."/>
            <person name="Young C.-C."/>
        </authorList>
    </citation>
    <scope>NUCLEOTIDE SEQUENCE [LARGE SCALE GENOMIC DNA]</scope>
    <source>
        <strain evidence="1 2">CC-CFT501</strain>
    </source>
</reference>
<sequence length="410" mass="44966">MTSRLLLLVHRIPFPPNKGDKIRSYHLLRHLAARHEVYLGAFVDDPQDWQYEAELARLCKQVELVGLDPGKRKLASLSGLLTGDALSVPYYCNAELQRWVDDTIASQGIARAVVFSSTMAQFVSGPGHAGLRRIADLCDVDSDKWRQYAQGKRPPMSWVYAREARTLLAYERKVAREFDATLFVTQAEADLFKRLAPESAAKVGHFDNGVDTRYFDPDQSFESPYGIEQSEAGEGEAGDRQGPVAVFTGAMDYWANVDAVKWFADEVWPKVRTAVPSARFFIVGSKPGPEVKALETVPGIHVTGRVPDVRPYLAHADLAVAPLRIARGTQNKVLEALAMARPVVCTPAAAAGLSVPASEAFRIEEDPAAYAQAVLALFGHGPHREGREQVIRGYSWDANLAAVDALLATA</sequence>
<dbReference type="NCBIfam" id="TIGR03087">
    <property type="entry name" value="stp1"/>
    <property type="match status" value="1"/>
</dbReference>
<dbReference type="AlphaFoldDB" id="A0A5C8NXL3"/>
<dbReference type="SUPFAM" id="SSF53756">
    <property type="entry name" value="UDP-Glycosyltransferase/glycogen phosphorylase"/>
    <property type="match status" value="1"/>
</dbReference>
<name>A0A5C8NXL3_9BURK</name>
<dbReference type="CDD" id="cd03801">
    <property type="entry name" value="GT4_PimA-like"/>
    <property type="match status" value="1"/>
</dbReference>
<dbReference type="Gene3D" id="3.40.50.2000">
    <property type="entry name" value="Glycogen Phosphorylase B"/>
    <property type="match status" value="1"/>
</dbReference>
<accession>A0A5C8NXL3</accession>
<dbReference type="PANTHER" id="PTHR45947">
    <property type="entry name" value="SULFOQUINOVOSYL TRANSFERASE SQD2"/>
    <property type="match status" value="1"/>
</dbReference>
<dbReference type="RefSeq" id="WP_147703887.1">
    <property type="nucleotide sequence ID" value="NZ_VDUY01000003.1"/>
</dbReference>
<dbReference type="InterPro" id="IPR050194">
    <property type="entry name" value="Glycosyltransferase_grp1"/>
</dbReference>
<evidence type="ECO:0000313" key="2">
    <source>
        <dbReference type="Proteomes" id="UP000321548"/>
    </source>
</evidence>
<dbReference type="EMBL" id="VDUY01000003">
    <property type="protein sequence ID" value="TXL65973.1"/>
    <property type="molecule type" value="Genomic_DNA"/>
</dbReference>
<organism evidence="1 2">
    <name type="scientific">Zeimonas arvi</name>
    <dbReference type="NCBI Taxonomy" id="2498847"/>
    <lineage>
        <taxon>Bacteria</taxon>
        <taxon>Pseudomonadati</taxon>
        <taxon>Pseudomonadota</taxon>
        <taxon>Betaproteobacteria</taxon>
        <taxon>Burkholderiales</taxon>
        <taxon>Burkholderiaceae</taxon>
        <taxon>Zeimonas</taxon>
    </lineage>
</organism>
<keyword evidence="2" id="KW-1185">Reference proteome</keyword>
<dbReference type="GO" id="GO:0016758">
    <property type="term" value="F:hexosyltransferase activity"/>
    <property type="evidence" value="ECO:0007669"/>
    <property type="project" value="TreeGrafter"/>
</dbReference>
<evidence type="ECO:0000313" key="1">
    <source>
        <dbReference type="EMBL" id="TXL65973.1"/>
    </source>
</evidence>
<keyword evidence="1" id="KW-0808">Transferase</keyword>
<dbReference type="InterPro" id="IPR017521">
    <property type="entry name" value="Sugar_tfrase_PEP-CTERM_Stp1"/>
</dbReference>
<dbReference type="Pfam" id="PF13692">
    <property type="entry name" value="Glyco_trans_1_4"/>
    <property type="match status" value="1"/>
</dbReference>
<dbReference type="Proteomes" id="UP000321548">
    <property type="component" value="Unassembled WGS sequence"/>
</dbReference>
<dbReference type="PANTHER" id="PTHR45947:SF3">
    <property type="entry name" value="SULFOQUINOVOSYL TRANSFERASE SQD2"/>
    <property type="match status" value="1"/>
</dbReference>